<feature type="compositionally biased region" description="Low complexity" evidence="1">
    <location>
        <begin position="24"/>
        <end position="75"/>
    </location>
</feature>
<feature type="region of interest" description="Disordered" evidence="1">
    <location>
        <begin position="1"/>
        <end position="75"/>
    </location>
</feature>
<dbReference type="AlphaFoldDB" id="A0A424W4E4"/>
<reference evidence="2 3" key="1">
    <citation type="submission" date="2018-08" db="EMBL/GenBank/DDBJ databases">
        <title>Achromobacter xylosoxidans Genome sequencing and assembly.</title>
        <authorList>
            <person name="Wang R."/>
            <person name="Rensing C."/>
            <person name="Li Y."/>
        </authorList>
    </citation>
    <scope>NUCLEOTIDE SEQUENCE [LARGE SCALE GENOMIC DNA]</scope>
    <source>
        <strain evidence="2 3">GD003A</strain>
    </source>
</reference>
<feature type="non-terminal residue" evidence="2">
    <location>
        <position position="75"/>
    </location>
</feature>
<protein>
    <submittedName>
        <fullName evidence="2">Polyphosphate kinase 2</fullName>
    </submittedName>
</protein>
<evidence type="ECO:0000313" key="2">
    <source>
        <dbReference type="EMBL" id="RPJ88166.1"/>
    </source>
</evidence>
<dbReference type="EMBL" id="QVXO01000077">
    <property type="protein sequence ID" value="RPJ88166.1"/>
    <property type="molecule type" value="Genomic_DNA"/>
</dbReference>
<gene>
    <name evidence="2" type="ORF">DY367_29325</name>
</gene>
<keyword evidence="2" id="KW-0418">Kinase</keyword>
<name>A0A424W4E4_ALCXX</name>
<comment type="caution">
    <text evidence="2">The sequence shown here is derived from an EMBL/GenBank/DDBJ whole genome shotgun (WGS) entry which is preliminary data.</text>
</comment>
<evidence type="ECO:0000313" key="3">
    <source>
        <dbReference type="Proteomes" id="UP000285324"/>
    </source>
</evidence>
<dbReference type="Proteomes" id="UP000285324">
    <property type="component" value="Unassembled WGS sequence"/>
</dbReference>
<accession>A0A424W4E4</accession>
<organism evidence="2 3">
    <name type="scientific">Alcaligenes xylosoxydans xylosoxydans</name>
    <name type="common">Achromobacter xylosoxidans</name>
    <dbReference type="NCBI Taxonomy" id="85698"/>
    <lineage>
        <taxon>Bacteria</taxon>
        <taxon>Pseudomonadati</taxon>
        <taxon>Pseudomonadota</taxon>
        <taxon>Betaproteobacteria</taxon>
        <taxon>Burkholderiales</taxon>
        <taxon>Alcaligenaceae</taxon>
        <taxon>Achromobacter</taxon>
    </lineage>
</organism>
<keyword evidence="2" id="KW-0808">Transferase</keyword>
<dbReference type="GO" id="GO:0016301">
    <property type="term" value="F:kinase activity"/>
    <property type="evidence" value="ECO:0007669"/>
    <property type="project" value="UniProtKB-KW"/>
</dbReference>
<sequence>MTDKTPPATEQAVADTPRKRAAKRTASASKRPAVKTVVTPVTTSRRPRAAKAPAAVDPAAGAPAAGDLAAGAPAP</sequence>
<evidence type="ECO:0000256" key="1">
    <source>
        <dbReference type="SAM" id="MobiDB-lite"/>
    </source>
</evidence>
<proteinExistence type="predicted"/>